<protein>
    <recommendedName>
        <fullName evidence="3">Peptidase A1 domain-containing protein</fullName>
    </recommendedName>
</protein>
<dbReference type="GO" id="GO:0004190">
    <property type="term" value="F:aspartic-type endopeptidase activity"/>
    <property type="evidence" value="ECO:0007669"/>
    <property type="project" value="InterPro"/>
</dbReference>
<feature type="active site" evidence="2">
    <location>
        <position position="142"/>
    </location>
</feature>
<evidence type="ECO:0000313" key="5">
    <source>
        <dbReference type="Proteomes" id="UP000054564"/>
    </source>
</evidence>
<dbReference type="InterPro" id="IPR034164">
    <property type="entry name" value="Pepsin-like_dom"/>
</dbReference>
<dbReference type="PANTHER" id="PTHR47966">
    <property type="entry name" value="BETA-SITE APP-CLEAVING ENZYME, ISOFORM A-RELATED"/>
    <property type="match status" value="1"/>
</dbReference>
<sequence>MGILRLVSQPLPSNFQFSPSLNDCYPFTIIVFLNLCLRATCDSLPIYQFDVSRTEGARTSGDSDSSSSSEYVITQADGFLAKYSYLEAVGEDGSADTNSSGTLILATKAKPSTLNLINRLNMEYYSIINIGTPPQQFRVQIDTGSTGLWVATYNSSLRESLENTDVGGSLFYYKKSSTFEASEVAYTIPYADSSYASGVVAYDTVQQGSYSVKEQPFGAMTVTSKDMFEGSASGILGLSFEDDKSDANGIHPFWQKAKIDRFSISMSGFKDAPLSKKDAADKPEQPGGVLTLGGVEKSLYTGDINYIPLSSSSHWQIPIDGLKFNGASVDNSQSDKVLIDSGTSLIGIPAPLVHAIYKQVPDAIAGKGSYKGYYHFPCETSPQLSMIFGGVEYAISTENFKAQKVQGDDSRCYGSLFSTSSVDAAVGKATWIVGASFLRNVYAVFRASSSPAIGFAMPVKNYPEKLQTIEFQPQAAAAKSKAGDGSSLTIPYHLLASIPLLLSACWLFP</sequence>
<dbReference type="AlphaFoldDB" id="A0A0L0VI95"/>
<feature type="active site" evidence="2">
    <location>
        <position position="340"/>
    </location>
</feature>
<accession>A0A0L0VI95</accession>
<dbReference type="EMBL" id="AJIL01000050">
    <property type="protein sequence ID" value="KNE99002.1"/>
    <property type="molecule type" value="Genomic_DNA"/>
</dbReference>
<reference evidence="5" key="1">
    <citation type="submission" date="2014-03" db="EMBL/GenBank/DDBJ databases">
        <title>The Genome Sequence of Puccinia striiformis f. sp. tritici PST-78.</title>
        <authorList>
            <consortium name="The Broad Institute Genome Sequencing Platform"/>
            <person name="Cuomo C."/>
            <person name="Hulbert S."/>
            <person name="Chen X."/>
            <person name="Walker B."/>
            <person name="Young S.K."/>
            <person name="Zeng Q."/>
            <person name="Gargeya S."/>
            <person name="Fitzgerald M."/>
            <person name="Haas B."/>
            <person name="Abouelleil A."/>
            <person name="Alvarado L."/>
            <person name="Arachchi H.M."/>
            <person name="Berlin A.M."/>
            <person name="Chapman S.B."/>
            <person name="Goldberg J."/>
            <person name="Griggs A."/>
            <person name="Gujja S."/>
            <person name="Hansen M."/>
            <person name="Howarth C."/>
            <person name="Imamovic A."/>
            <person name="Larimer J."/>
            <person name="McCowan C."/>
            <person name="Montmayeur A."/>
            <person name="Murphy C."/>
            <person name="Neiman D."/>
            <person name="Pearson M."/>
            <person name="Priest M."/>
            <person name="Roberts A."/>
            <person name="Saif S."/>
            <person name="Shea T."/>
            <person name="Sisk P."/>
            <person name="Sykes S."/>
            <person name="Wortman J."/>
            <person name="Nusbaum C."/>
            <person name="Birren B."/>
        </authorList>
    </citation>
    <scope>NUCLEOTIDE SEQUENCE [LARGE SCALE GENOMIC DNA]</scope>
    <source>
        <strain evidence="5">race PST-78</strain>
    </source>
</reference>
<dbReference type="Gene3D" id="2.40.70.10">
    <property type="entry name" value="Acid Proteases"/>
    <property type="match status" value="2"/>
</dbReference>
<dbReference type="InterPro" id="IPR021109">
    <property type="entry name" value="Peptidase_aspartic_dom_sf"/>
</dbReference>
<dbReference type="Proteomes" id="UP000054564">
    <property type="component" value="Unassembled WGS sequence"/>
</dbReference>
<comment type="similarity">
    <text evidence="1">Belongs to the peptidase A1 family.</text>
</comment>
<name>A0A0L0VI95_9BASI</name>
<dbReference type="OrthoDB" id="771136at2759"/>
<proteinExistence type="inferred from homology"/>
<dbReference type="CDD" id="cd05471">
    <property type="entry name" value="pepsin_like"/>
    <property type="match status" value="1"/>
</dbReference>
<dbReference type="STRING" id="1165861.A0A0L0VI95"/>
<dbReference type="Pfam" id="PF00026">
    <property type="entry name" value="Asp"/>
    <property type="match status" value="1"/>
</dbReference>
<feature type="domain" description="Peptidase A1" evidence="3">
    <location>
        <begin position="124"/>
        <end position="456"/>
    </location>
</feature>
<dbReference type="PROSITE" id="PS51767">
    <property type="entry name" value="PEPTIDASE_A1"/>
    <property type="match status" value="1"/>
</dbReference>
<dbReference type="InterPro" id="IPR001461">
    <property type="entry name" value="Aspartic_peptidase_A1"/>
</dbReference>
<evidence type="ECO:0000256" key="2">
    <source>
        <dbReference type="PIRSR" id="PIRSR601461-1"/>
    </source>
</evidence>
<evidence type="ECO:0000259" key="3">
    <source>
        <dbReference type="PROSITE" id="PS51767"/>
    </source>
</evidence>
<evidence type="ECO:0000313" key="4">
    <source>
        <dbReference type="EMBL" id="KNE99002.1"/>
    </source>
</evidence>
<keyword evidence="5" id="KW-1185">Reference proteome</keyword>
<evidence type="ECO:0000256" key="1">
    <source>
        <dbReference type="ARBA" id="ARBA00007447"/>
    </source>
</evidence>
<dbReference type="InterPro" id="IPR033121">
    <property type="entry name" value="PEPTIDASE_A1"/>
</dbReference>
<dbReference type="PANTHER" id="PTHR47966:SF6">
    <property type="entry name" value="PEPTIDASE A1 DOMAIN-CONTAINING PROTEIN"/>
    <property type="match status" value="1"/>
</dbReference>
<dbReference type="FunFam" id="2.40.70.10:FF:000223">
    <property type="entry name" value="Uncharacterized protein"/>
    <property type="match status" value="1"/>
</dbReference>
<dbReference type="GO" id="GO:0006508">
    <property type="term" value="P:proteolysis"/>
    <property type="evidence" value="ECO:0007669"/>
    <property type="project" value="InterPro"/>
</dbReference>
<gene>
    <name evidence="4" type="ORF">PSTG_07653</name>
</gene>
<comment type="caution">
    <text evidence="4">The sequence shown here is derived from an EMBL/GenBank/DDBJ whole genome shotgun (WGS) entry which is preliminary data.</text>
</comment>
<dbReference type="PRINTS" id="PR00792">
    <property type="entry name" value="PEPSIN"/>
</dbReference>
<organism evidence="4 5">
    <name type="scientific">Puccinia striiformis f. sp. tritici PST-78</name>
    <dbReference type="NCBI Taxonomy" id="1165861"/>
    <lineage>
        <taxon>Eukaryota</taxon>
        <taxon>Fungi</taxon>
        <taxon>Dikarya</taxon>
        <taxon>Basidiomycota</taxon>
        <taxon>Pucciniomycotina</taxon>
        <taxon>Pucciniomycetes</taxon>
        <taxon>Pucciniales</taxon>
        <taxon>Pucciniaceae</taxon>
        <taxon>Puccinia</taxon>
    </lineage>
</organism>
<dbReference type="SUPFAM" id="SSF50630">
    <property type="entry name" value="Acid proteases"/>
    <property type="match status" value="1"/>
</dbReference>